<name>A0A518ANB4_9BACT</name>
<keyword evidence="3" id="KW-0804">Transcription</keyword>
<evidence type="ECO:0000256" key="3">
    <source>
        <dbReference type="ARBA" id="ARBA00023163"/>
    </source>
</evidence>
<keyword evidence="2" id="KW-0238">DNA-binding</keyword>
<evidence type="ECO:0000313" key="6">
    <source>
        <dbReference type="EMBL" id="QDU56203.1"/>
    </source>
</evidence>
<dbReference type="SUPFAM" id="SSF53822">
    <property type="entry name" value="Periplasmic binding protein-like I"/>
    <property type="match status" value="1"/>
</dbReference>
<dbReference type="Pfam" id="PF13377">
    <property type="entry name" value="Peripla_BP_3"/>
    <property type="match status" value="1"/>
</dbReference>
<evidence type="ECO:0000256" key="2">
    <source>
        <dbReference type="ARBA" id="ARBA00023125"/>
    </source>
</evidence>
<proteinExistence type="predicted"/>
<evidence type="ECO:0000259" key="4">
    <source>
        <dbReference type="Pfam" id="PF13377"/>
    </source>
</evidence>
<dbReference type="KEGG" id="amuc:Pan181_24110"/>
<dbReference type="GO" id="GO:0000976">
    <property type="term" value="F:transcription cis-regulatory region binding"/>
    <property type="evidence" value="ECO:0007669"/>
    <property type="project" value="TreeGrafter"/>
</dbReference>
<dbReference type="OrthoDB" id="9795616at2"/>
<dbReference type="CDD" id="cd01543">
    <property type="entry name" value="PBP1_XylR"/>
    <property type="match status" value="1"/>
</dbReference>
<accession>A0A518ANB4</accession>
<dbReference type="EMBL" id="CP036278">
    <property type="protein sequence ID" value="QDU56203.1"/>
    <property type="molecule type" value="Genomic_DNA"/>
</dbReference>
<protein>
    <submittedName>
        <fullName evidence="6">Xylose operon regulatory protein</fullName>
    </submittedName>
</protein>
<keyword evidence="7" id="KW-1185">Reference proteome</keyword>
<dbReference type="Gene3D" id="3.40.50.2300">
    <property type="match status" value="2"/>
</dbReference>
<dbReference type="RefSeq" id="WP_145246953.1">
    <property type="nucleotide sequence ID" value="NZ_CP036278.1"/>
</dbReference>
<feature type="domain" description="Transcriptional regulator LacI/GalR-like sensor" evidence="4">
    <location>
        <begin position="107"/>
        <end position="258"/>
    </location>
</feature>
<dbReference type="PANTHER" id="PTHR30146:SF24">
    <property type="entry name" value="XYLOSE OPERON REGULATORY PROTEIN"/>
    <property type="match status" value="1"/>
</dbReference>
<dbReference type="PANTHER" id="PTHR30146">
    <property type="entry name" value="LACI-RELATED TRANSCRIPTIONAL REPRESSOR"/>
    <property type="match status" value="1"/>
</dbReference>
<dbReference type="InterPro" id="IPR046335">
    <property type="entry name" value="LacI/GalR-like_sensor"/>
</dbReference>
<evidence type="ECO:0000259" key="5">
    <source>
        <dbReference type="Pfam" id="PF22177"/>
    </source>
</evidence>
<keyword evidence="1" id="KW-0805">Transcription regulation</keyword>
<evidence type="ECO:0000313" key="7">
    <source>
        <dbReference type="Proteomes" id="UP000315750"/>
    </source>
</evidence>
<dbReference type="Proteomes" id="UP000315750">
    <property type="component" value="Chromosome"/>
</dbReference>
<dbReference type="Pfam" id="PF22177">
    <property type="entry name" value="PBP1_XylR"/>
    <property type="match status" value="1"/>
</dbReference>
<reference evidence="6 7" key="1">
    <citation type="submission" date="2019-02" db="EMBL/GenBank/DDBJ databases">
        <title>Deep-cultivation of Planctomycetes and their phenomic and genomic characterization uncovers novel biology.</title>
        <authorList>
            <person name="Wiegand S."/>
            <person name="Jogler M."/>
            <person name="Boedeker C."/>
            <person name="Pinto D."/>
            <person name="Vollmers J."/>
            <person name="Rivas-Marin E."/>
            <person name="Kohn T."/>
            <person name="Peeters S.H."/>
            <person name="Heuer A."/>
            <person name="Rast P."/>
            <person name="Oberbeckmann S."/>
            <person name="Bunk B."/>
            <person name="Jeske O."/>
            <person name="Meyerdierks A."/>
            <person name="Storesund J.E."/>
            <person name="Kallscheuer N."/>
            <person name="Luecker S."/>
            <person name="Lage O.M."/>
            <person name="Pohl T."/>
            <person name="Merkel B.J."/>
            <person name="Hornburger P."/>
            <person name="Mueller R.-W."/>
            <person name="Bruemmer F."/>
            <person name="Labrenz M."/>
            <person name="Spormann A.M."/>
            <person name="Op den Camp H."/>
            <person name="Overmann J."/>
            <person name="Amann R."/>
            <person name="Jetten M.S.M."/>
            <person name="Mascher T."/>
            <person name="Medema M.H."/>
            <person name="Devos D.P."/>
            <person name="Kaster A.-K."/>
            <person name="Ovreas L."/>
            <person name="Rohde M."/>
            <person name="Galperin M.Y."/>
            <person name="Jogler C."/>
        </authorList>
    </citation>
    <scope>NUCLEOTIDE SEQUENCE [LARGE SCALE GENOMIC DNA]</scope>
    <source>
        <strain evidence="6 7">Pan181</strain>
    </source>
</reference>
<dbReference type="GO" id="GO:0003700">
    <property type="term" value="F:DNA-binding transcription factor activity"/>
    <property type="evidence" value="ECO:0007669"/>
    <property type="project" value="TreeGrafter"/>
</dbReference>
<gene>
    <name evidence="6" type="primary">xylR_2</name>
    <name evidence="6" type="ORF">Pan181_24110</name>
</gene>
<feature type="domain" description="Xylose operon regulatory protein N-terminal" evidence="5">
    <location>
        <begin position="6"/>
        <end position="88"/>
    </location>
</feature>
<evidence type="ECO:0000256" key="1">
    <source>
        <dbReference type="ARBA" id="ARBA00023015"/>
    </source>
</evidence>
<dbReference type="InterPro" id="IPR028082">
    <property type="entry name" value="Peripla_BP_I"/>
</dbReference>
<dbReference type="InterPro" id="IPR054031">
    <property type="entry name" value="XylR_PBP1"/>
</dbReference>
<sequence length="273" mass="30615">MKRKPRVAILVESATTYGRAIIAGIARHQRSHSPWSTYMDERELGAAPPTWLLKRQWDGIICRATNPALAKAIAKQAIPTVDLNDLYDDLGLPHIQSDMSTIGCAAAQHLYERGFRNFAFCGFVNEKWSSERLEGFESQLHDYHCTCEVYQSAWRGATAPEWDADQERIAEWLLRLPKPLGVAACNDVRGQHVLNACMDAGVFVPEQVAVVGVDNNELLCNFCNPPLSSVVPDAESVGYEAASWLDALMGGRRRQPGNWLLHWEWSRAIRPTR</sequence>
<organism evidence="6 7">
    <name type="scientific">Aeoliella mucimassa</name>
    <dbReference type="NCBI Taxonomy" id="2527972"/>
    <lineage>
        <taxon>Bacteria</taxon>
        <taxon>Pseudomonadati</taxon>
        <taxon>Planctomycetota</taxon>
        <taxon>Planctomycetia</taxon>
        <taxon>Pirellulales</taxon>
        <taxon>Lacipirellulaceae</taxon>
        <taxon>Aeoliella</taxon>
    </lineage>
</organism>
<dbReference type="AlphaFoldDB" id="A0A518ANB4"/>